<feature type="active site" description="Cysteine persulfide intermediate" evidence="3">
    <location>
        <position position="65"/>
    </location>
</feature>
<evidence type="ECO:0000256" key="1">
    <source>
        <dbReference type="ARBA" id="ARBA00022490"/>
    </source>
</evidence>
<dbReference type="GO" id="GO:0005737">
    <property type="term" value="C:cytoplasm"/>
    <property type="evidence" value="ECO:0007669"/>
    <property type="project" value="UniProtKB-SubCell"/>
</dbReference>
<dbReference type="Proteomes" id="UP000239007">
    <property type="component" value="Unassembled WGS sequence"/>
</dbReference>
<evidence type="ECO:0000256" key="2">
    <source>
        <dbReference type="ARBA" id="ARBA00022679"/>
    </source>
</evidence>
<dbReference type="AlphaFoldDB" id="A0A2S7UU56"/>
<comment type="subcellular location">
    <subcellularLocation>
        <location evidence="3">Cytoplasm</location>
    </subcellularLocation>
</comment>
<dbReference type="InterPro" id="IPR036873">
    <property type="entry name" value="Rhodanese-like_dom_sf"/>
</dbReference>
<comment type="caution">
    <text evidence="5">The sequence shown here is derived from an EMBL/GenBank/DDBJ whole genome shotgun (WGS) entry which is preliminary data.</text>
</comment>
<dbReference type="EC" id="2.8.1.1" evidence="3"/>
<dbReference type="OrthoDB" id="9811849at2"/>
<dbReference type="PANTHER" id="PTHR43031:SF6">
    <property type="entry name" value="THIOSULFATE SULFURTRANSFERASE GLPE"/>
    <property type="match status" value="1"/>
</dbReference>
<feature type="domain" description="Rhodanese" evidence="4">
    <location>
        <begin position="17"/>
        <end position="104"/>
    </location>
</feature>
<keyword evidence="1 3" id="KW-0963">Cytoplasm</keyword>
<dbReference type="CDD" id="cd01444">
    <property type="entry name" value="GlpE_ST"/>
    <property type="match status" value="1"/>
</dbReference>
<keyword evidence="6" id="KW-1185">Reference proteome</keyword>
<sequence length="107" mass="12003">MSEFKRISVAEAHKLIEAGHVVIADIRDDQSFATGHVENAFHLSNASMSSFSQKYDYETPVLVFCYHGNSSQGAAQYLAQEGFDEVYSVDGGFEMWKLNYPFVTLPQ</sequence>
<comment type="catalytic activity">
    <reaction evidence="3">
        <text>thiosulfate + hydrogen cyanide = thiocyanate + sulfite + 2 H(+)</text>
        <dbReference type="Rhea" id="RHEA:16881"/>
        <dbReference type="ChEBI" id="CHEBI:15378"/>
        <dbReference type="ChEBI" id="CHEBI:17359"/>
        <dbReference type="ChEBI" id="CHEBI:18022"/>
        <dbReference type="ChEBI" id="CHEBI:18407"/>
        <dbReference type="ChEBI" id="CHEBI:33542"/>
        <dbReference type="EC" id="2.8.1.1"/>
    </reaction>
</comment>
<proteinExistence type="inferred from homology"/>
<dbReference type="NCBIfam" id="NF001195">
    <property type="entry name" value="PRK00162.1"/>
    <property type="match status" value="1"/>
</dbReference>
<dbReference type="InterPro" id="IPR001763">
    <property type="entry name" value="Rhodanese-like_dom"/>
</dbReference>
<reference evidence="5 6" key="1">
    <citation type="submission" date="2016-12" db="EMBL/GenBank/DDBJ databases">
        <title>Diversity of luminous bacteria.</title>
        <authorList>
            <person name="Yoshizawa S."/>
            <person name="Kogure K."/>
        </authorList>
    </citation>
    <scope>NUCLEOTIDE SEQUENCE [LARGE SCALE GENOMIC DNA]</scope>
    <source>
        <strain evidence="5 6">SA4-48</strain>
    </source>
</reference>
<dbReference type="GO" id="GO:0103041">
    <property type="term" value="F:thiosulfate-thioredoxin sulfurtransferase activity"/>
    <property type="evidence" value="ECO:0007669"/>
    <property type="project" value="RHEA"/>
</dbReference>
<dbReference type="SUPFAM" id="SSF52821">
    <property type="entry name" value="Rhodanese/Cell cycle control phosphatase"/>
    <property type="match status" value="1"/>
</dbReference>
<evidence type="ECO:0000313" key="6">
    <source>
        <dbReference type="Proteomes" id="UP000239007"/>
    </source>
</evidence>
<evidence type="ECO:0000259" key="4">
    <source>
        <dbReference type="PROSITE" id="PS50206"/>
    </source>
</evidence>
<comment type="function">
    <text evidence="3">Transferase that catalyzes the transfer of sulfur from thiosulfate to thiophilic acceptors such as cyanide or dithiols. May function in a CysM-independent thiosulfate assimilation pathway by catalyzing the conversion of thiosulfate to sulfite, which can then be used for L-cysteine biosynthesis.</text>
</comment>
<dbReference type="RefSeq" id="WP_105051281.1">
    <property type="nucleotide sequence ID" value="NZ_BMYG01000004.1"/>
</dbReference>
<dbReference type="InterPro" id="IPR023695">
    <property type="entry name" value="Thiosulf_sulfurTrfase"/>
</dbReference>
<name>A0A2S7UU56_9GAMM</name>
<dbReference type="EMBL" id="MSCH01000003">
    <property type="protein sequence ID" value="PQJ52810.1"/>
    <property type="molecule type" value="Genomic_DNA"/>
</dbReference>
<dbReference type="GO" id="GO:0004792">
    <property type="term" value="F:thiosulfate-cyanide sulfurtransferase activity"/>
    <property type="evidence" value="ECO:0007669"/>
    <property type="project" value="UniProtKB-UniRule"/>
</dbReference>
<evidence type="ECO:0000313" key="5">
    <source>
        <dbReference type="EMBL" id="PQJ52810.1"/>
    </source>
</evidence>
<gene>
    <name evidence="3" type="primary">glpE</name>
    <name evidence="5" type="ORF">BTO11_03495</name>
</gene>
<dbReference type="PANTHER" id="PTHR43031">
    <property type="entry name" value="FAD-DEPENDENT OXIDOREDUCTASE"/>
    <property type="match status" value="1"/>
</dbReference>
<evidence type="ECO:0000256" key="3">
    <source>
        <dbReference type="HAMAP-Rule" id="MF_01009"/>
    </source>
</evidence>
<organism evidence="5 6">
    <name type="scientific">Psychrosphaera saromensis</name>
    <dbReference type="NCBI Taxonomy" id="716813"/>
    <lineage>
        <taxon>Bacteria</taxon>
        <taxon>Pseudomonadati</taxon>
        <taxon>Pseudomonadota</taxon>
        <taxon>Gammaproteobacteria</taxon>
        <taxon>Alteromonadales</taxon>
        <taxon>Pseudoalteromonadaceae</taxon>
        <taxon>Psychrosphaera</taxon>
    </lineage>
</organism>
<dbReference type="Pfam" id="PF00581">
    <property type="entry name" value="Rhodanese"/>
    <property type="match status" value="1"/>
</dbReference>
<dbReference type="HAMAP" id="MF_01009">
    <property type="entry name" value="Thiosulf_sulfurtr"/>
    <property type="match status" value="1"/>
</dbReference>
<comment type="catalytic activity">
    <reaction evidence="3">
        <text>thiosulfate + [thioredoxin]-dithiol = [thioredoxin]-disulfide + hydrogen sulfide + sulfite + 2 H(+)</text>
        <dbReference type="Rhea" id="RHEA:83859"/>
        <dbReference type="Rhea" id="RHEA-COMP:10698"/>
        <dbReference type="Rhea" id="RHEA-COMP:10700"/>
        <dbReference type="ChEBI" id="CHEBI:15378"/>
        <dbReference type="ChEBI" id="CHEBI:17359"/>
        <dbReference type="ChEBI" id="CHEBI:29919"/>
        <dbReference type="ChEBI" id="CHEBI:29950"/>
        <dbReference type="ChEBI" id="CHEBI:33542"/>
        <dbReference type="ChEBI" id="CHEBI:50058"/>
    </reaction>
</comment>
<accession>A0A2S7UU56</accession>
<dbReference type="InterPro" id="IPR050229">
    <property type="entry name" value="GlpE_sulfurtransferase"/>
</dbReference>
<protein>
    <recommendedName>
        <fullName evidence="3">Thiosulfate sulfurtransferase GlpE</fullName>
        <ecNumber evidence="3">2.8.1.1</ecNumber>
    </recommendedName>
</protein>
<dbReference type="PROSITE" id="PS50206">
    <property type="entry name" value="RHODANESE_3"/>
    <property type="match status" value="1"/>
</dbReference>
<comment type="similarity">
    <text evidence="3">Belongs to the GlpE family.</text>
</comment>
<dbReference type="SMART" id="SM00450">
    <property type="entry name" value="RHOD"/>
    <property type="match status" value="1"/>
</dbReference>
<keyword evidence="2 3" id="KW-0808">Transferase</keyword>
<dbReference type="Gene3D" id="3.40.250.10">
    <property type="entry name" value="Rhodanese-like domain"/>
    <property type="match status" value="1"/>
</dbReference>